<keyword evidence="1" id="KW-0812">Transmembrane</keyword>
<dbReference type="InterPro" id="IPR046350">
    <property type="entry name" value="Cystatin_sf"/>
</dbReference>
<protein>
    <recommendedName>
        <fullName evidence="2">Cell wall elongation regulator TseB-like domain-containing protein</fullName>
    </recommendedName>
</protein>
<dbReference type="Gene3D" id="3.10.450.40">
    <property type="match status" value="2"/>
</dbReference>
<accession>A0A0A5GAB1</accession>
<reference evidence="3 4" key="1">
    <citation type="submission" date="2013-08" db="EMBL/GenBank/DDBJ databases">
        <authorList>
            <person name="Huang J."/>
            <person name="Wang G."/>
        </authorList>
    </citation>
    <scope>NUCLEOTIDE SEQUENCE [LARGE SCALE GENOMIC DNA]</scope>
    <source>
        <strain evidence="3 4">JSM 072002</strain>
    </source>
</reference>
<evidence type="ECO:0000313" key="4">
    <source>
        <dbReference type="Proteomes" id="UP000030401"/>
    </source>
</evidence>
<evidence type="ECO:0000259" key="2">
    <source>
        <dbReference type="Pfam" id="PF17881"/>
    </source>
</evidence>
<dbReference type="AlphaFoldDB" id="A0A0A5GAB1"/>
<dbReference type="STRING" id="1385512.N784_12625"/>
<evidence type="ECO:0000313" key="3">
    <source>
        <dbReference type="EMBL" id="KGX88025.1"/>
    </source>
</evidence>
<proteinExistence type="predicted"/>
<dbReference type="InterPro" id="IPR041401">
    <property type="entry name" value="TseB-like_dom"/>
</dbReference>
<organism evidence="3 4">
    <name type="scientific">Pontibacillus litoralis JSM 072002</name>
    <dbReference type="NCBI Taxonomy" id="1385512"/>
    <lineage>
        <taxon>Bacteria</taxon>
        <taxon>Bacillati</taxon>
        <taxon>Bacillota</taxon>
        <taxon>Bacilli</taxon>
        <taxon>Bacillales</taxon>
        <taxon>Bacillaceae</taxon>
        <taxon>Pontibacillus</taxon>
    </lineage>
</organism>
<feature type="transmembrane region" description="Helical" evidence="1">
    <location>
        <begin position="14"/>
        <end position="35"/>
    </location>
</feature>
<evidence type="ECO:0000256" key="1">
    <source>
        <dbReference type="SAM" id="Phobius"/>
    </source>
</evidence>
<dbReference type="eggNOG" id="COG5353">
    <property type="taxonomic scope" value="Bacteria"/>
</dbReference>
<comment type="caution">
    <text evidence="3">The sequence shown here is derived from an EMBL/GenBank/DDBJ whole genome shotgun (WGS) entry which is preliminary data.</text>
</comment>
<keyword evidence="1" id="KW-0472">Membrane</keyword>
<feature type="domain" description="Cell wall elongation regulator TseB-like" evidence="2">
    <location>
        <begin position="50"/>
        <end position="94"/>
    </location>
</feature>
<keyword evidence="1" id="KW-1133">Transmembrane helix</keyword>
<name>A0A0A5GAB1_9BACI</name>
<dbReference type="Proteomes" id="UP000030401">
    <property type="component" value="Unassembled WGS sequence"/>
</dbReference>
<dbReference type="Pfam" id="PF17881">
    <property type="entry name" value="TseB"/>
    <property type="match status" value="1"/>
</dbReference>
<keyword evidence="4" id="KW-1185">Reference proteome</keyword>
<dbReference type="SUPFAM" id="SSF54403">
    <property type="entry name" value="Cystatin/monellin"/>
    <property type="match status" value="2"/>
</dbReference>
<gene>
    <name evidence="3" type="ORF">N784_12625</name>
</gene>
<sequence length="174" mass="20437">MKRQQFSPSTERSYLAYIVWGIAIIAIIVVVYFLYMYIQIMQDKTATFTESKEIAINQTQLTRADDVLRYHGSSRYDIVTGIAENEEKAFVFIPIKDKKTKPIFVSSLDVISEEQMLNAWKQDCTSCRLETIQPAYEKQGPLWEITYTDEDNRYVIKTYQMKDGNLYDTLYFNQ</sequence>
<dbReference type="RefSeq" id="WP_036832883.1">
    <property type="nucleotide sequence ID" value="NZ_AVPG01000004.1"/>
</dbReference>
<dbReference type="EMBL" id="AVPG01000004">
    <property type="protein sequence ID" value="KGX88025.1"/>
    <property type="molecule type" value="Genomic_DNA"/>
</dbReference>